<feature type="compositionally biased region" description="Low complexity" evidence="3">
    <location>
        <begin position="61"/>
        <end position="71"/>
    </location>
</feature>
<dbReference type="PANTHER" id="PTHR45831:SF2">
    <property type="entry name" value="LD24721P"/>
    <property type="match status" value="1"/>
</dbReference>
<feature type="compositionally biased region" description="Low complexity" evidence="3">
    <location>
        <begin position="1"/>
        <end position="33"/>
    </location>
</feature>
<feature type="compositionally biased region" description="Polar residues" evidence="3">
    <location>
        <begin position="1038"/>
        <end position="1059"/>
    </location>
</feature>
<dbReference type="SUPFAM" id="SSF48452">
    <property type="entry name" value="TPR-like"/>
    <property type="match status" value="1"/>
</dbReference>
<evidence type="ECO:0000313" key="5">
    <source>
        <dbReference type="Proteomes" id="UP000816034"/>
    </source>
</evidence>
<dbReference type="Gene3D" id="1.25.10.10">
    <property type="entry name" value="Leucine-rich Repeat Variant"/>
    <property type="match status" value="1"/>
</dbReference>
<dbReference type="InterPro" id="IPR011990">
    <property type="entry name" value="TPR-like_helical_dom_sf"/>
</dbReference>
<dbReference type="EMBL" id="PYSW02000002">
    <property type="protein sequence ID" value="KAG2393330.1"/>
    <property type="molecule type" value="Genomic_DNA"/>
</dbReference>
<dbReference type="GO" id="GO:0072380">
    <property type="term" value="C:TRC complex"/>
    <property type="evidence" value="ECO:0007669"/>
    <property type="project" value="TreeGrafter"/>
</dbReference>
<evidence type="ECO:0000256" key="2">
    <source>
        <dbReference type="ARBA" id="ARBA00022803"/>
    </source>
</evidence>
<feature type="region of interest" description="Disordered" evidence="3">
    <location>
        <begin position="819"/>
        <end position="854"/>
    </location>
</feature>
<dbReference type="GO" id="GO:0060090">
    <property type="term" value="F:molecular adaptor activity"/>
    <property type="evidence" value="ECO:0007669"/>
    <property type="project" value="TreeGrafter"/>
</dbReference>
<reference evidence="4 5" key="1">
    <citation type="journal article" date="2018" name="BMC Genomics">
        <title>The genome of Naegleria lovaniensis, the basis for a comparative approach to unravel pathogenicity factors of the human pathogenic amoeba N. fowleri.</title>
        <authorList>
            <person name="Liechti N."/>
            <person name="Schurch N."/>
            <person name="Bruggmann R."/>
            <person name="Wittwer M."/>
        </authorList>
    </citation>
    <scope>NUCLEOTIDE SEQUENCE [LARGE SCALE GENOMIC DNA]</scope>
    <source>
        <strain evidence="4 5">ATCC 30569</strain>
    </source>
</reference>
<dbReference type="InterPro" id="IPR047150">
    <property type="entry name" value="SGT"/>
</dbReference>
<dbReference type="Gene3D" id="1.25.40.10">
    <property type="entry name" value="Tetratricopeptide repeat domain"/>
    <property type="match status" value="1"/>
</dbReference>
<evidence type="ECO:0000313" key="4">
    <source>
        <dbReference type="EMBL" id="KAG2393330.1"/>
    </source>
</evidence>
<keyword evidence="2" id="KW-0802">TPR repeat</keyword>
<sequence length="1150" mass="129075">MPTKSSSKSSSLLPNNNNTHVNNSKNLSTTTVHNKSKTKKSKNSKPSSPPHISTPQLKNGSLSTESSSNTSVMGADPCNAFSKSLSSSTEINREDVPRDYLNALEGIDTASLINPNVQIEQRKKFALKKIIAGYTKGITFLYHQKFEIAIGCFTTSLGLKQNLYFTIIKDEEDEENPRDEDIQCQQPLETPFLLESTLFDDDQHRQDLHSSLNIPELVCSSLPLSPCTFTLYILRAIAFIGHHVYSKAVVDCDSVLRQNSSYHSAYIIKGHALICMRKYKEAYMNFTALLEQSNMERTKSSHKCDIDFDLLYERKEDVFDSLRTLHGLSYHIYEMSKKQNKNKNDLDVLDQSVINICKYCDYYEKSIVEHERKKCAENFSKKKEESVDDMYFMGDENDFGLNILDIYCLASSPTDINCRSMGAVLLVDYIASAVNDYNHVMFEDFEKIDLKNKKENKSILEDIFEEEEERSLILNGIDSILDSLCLWDDQELKLFSTRAVTDLCNVDNDSSIRRRVVQYEDGDALRQIIQQLSLIDYIIPDMGENDAQLCELLEASVCALAAIARGGSSDISRTIYEMNGLIALSPILLQVSKSLATQRPPIIKAVFIAQCYAYLSVENFDIKEAIVSDEKILLALYKLSLQNIDLEAKNFAIITVGNSCQNPECWGKPLLLKQISEQVNNTLISKGYLELLVEIIKKKPATTTTSTAAGNSKKKQSNIDPSLIELQYNAINTMTGLLGFESGRKRFKKNHGEEILTNIILESKFEALRDVCSKARTFYITLNDYGDNISEYVFTKFKFFNYSRNTELEAASYQSLMDASNTSSTTRSITDQSTGRNGISTPTSSGGQNTVPTSREEIIKEETMRFLEMKRKGELPTDFNEDFYSKLMNGILGIGVVGMGPTPSHDQTTNTSQSKPSKSNLKNVTPSSAGSHHSPLVEEKKSIKGIVTNSTNTPKKTSSHSHDIPPLISKDNIDDIADLISSSPDKNKKKKKKQQSSKKKKQETTTTKKTTSVEQPQQPKKTSPESLNKLPSISSSSPAIVQTKNVESTKLLQPASHPSQKVIELSDDDESTEEEDIEEGDEMVHFEKLNNEVPTSSAIAASEVINEKPHPTMVTTENDTTSYENLTPEEIFMLEFEKGMDHLIKELWYT</sequence>
<dbReference type="GeneID" id="68099315"/>
<feature type="compositionally biased region" description="Basic residues" evidence="3">
    <location>
        <begin position="34"/>
        <end position="43"/>
    </location>
</feature>
<dbReference type="PANTHER" id="PTHR45831">
    <property type="entry name" value="LD24721P"/>
    <property type="match status" value="1"/>
</dbReference>
<evidence type="ECO:0000256" key="3">
    <source>
        <dbReference type="SAM" id="MobiDB-lite"/>
    </source>
</evidence>
<name>A0AA88H251_NAELO</name>
<keyword evidence="5" id="KW-1185">Reference proteome</keyword>
<dbReference type="Proteomes" id="UP000816034">
    <property type="component" value="Unassembled WGS sequence"/>
</dbReference>
<dbReference type="SUPFAM" id="SSF48371">
    <property type="entry name" value="ARM repeat"/>
    <property type="match status" value="1"/>
</dbReference>
<proteinExistence type="predicted"/>
<keyword evidence="1" id="KW-0677">Repeat</keyword>
<feature type="region of interest" description="Disordered" evidence="3">
    <location>
        <begin position="1"/>
        <end position="73"/>
    </location>
</feature>
<feature type="compositionally biased region" description="Polar residues" evidence="3">
    <location>
        <begin position="819"/>
        <end position="853"/>
    </location>
</feature>
<dbReference type="AlphaFoldDB" id="A0AA88H251"/>
<evidence type="ECO:0000256" key="1">
    <source>
        <dbReference type="ARBA" id="ARBA00022737"/>
    </source>
</evidence>
<feature type="compositionally biased region" description="Acidic residues" evidence="3">
    <location>
        <begin position="1065"/>
        <end position="1080"/>
    </location>
</feature>
<comment type="caution">
    <text evidence="4">The sequence shown here is derived from an EMBL/GenBank/DDBJ whole genome shotgun (WGS) entry which is preliminary data.</text>
</comment>
<dbReference type="InterPro" id="IPR011989">
    <property type="entry name" value="ARM-like"/>
</dbReference>
<gene>
    <name evidence="4" type="ORF">C9374_006861</name>
</gene>
<organism evidence="4 5">
    <name type="scientific">Naegleria lovaniensis</name>
    <name type="common">Amoeba</name>
    <dbReference type="NCBI Taxonomy" id="51637"/>
    <lineage>
        <taxon>Eukaryota</taxon>
        <taxon>Discoba</taxon>
        <taxon>Heterolobosea</taxon>
        <taxon>Tetramitia</taxon>
        <taxon>Eutetramitia</taxon>
        <taxon>Vahlkampfiidae</taxon>
        <taxon>Naegleria</taxon>
    </lineage>
</organism>
<dbReference type="GO" id="GO:0006620">
    <property type="term" value="P:post-translational protein targeting to endoplasmic reticulum membrane"/>
    <property type="evidence" value="ECO:0007669"/>
    <property type="project" value="TreeGrafter"/>
</dbReference>
<feature type="compositionally biased region" description="Polar residues" evidence="3">
    <location>
        <begin position="904"/>
        <end position="931"/>
    </location>
</feature>
<feature type="compositionally biased region" description="Polar residues" evidence="3">
    <location>
        <begin position="1013"/>
        <end position="1031"/>
    </location>
</feature>
<feature type="compositionally biased region" description="Basic residues" evidence="3">
    <location>
        <begin position="987"/>
        <end position="1001"/>
    </location>
</feature>
<dbReference type="RefSeq" id="XP_044555224.1">
    <property type="nucleotide sequence ID" value="XM_044696768.1"/>
</dbReference>
<dbReference type="InterPro" id="IPR016024">
    <property type="entry name" value="ARM-type_fold"/>
</dbReference>
<protein>
    <submittedName>
        <fullName evidence="4">Uncharacterized protein</fullName>
    </submittedName>
</protein>
<accession>A0AA88H251</accession>
<dbReference type="GO" id="GO:0016020">
    <property type="term" value="C:membrane"/>
    <property type="evidence" value="ECO:0007669"/>
    <property type="project" value="TreeGrafter"/>
</dbReference>
<feature type="region of interest" description="Disordered" evidence="3">
    <location>
        <begin position="898"/>
        <end position="1080"/>
    </location>
</feature>